<evidence type="ECO:0000256" key="1">
    <source>
        <dbReference type="SAM" id="MobiDB-lite"/>
    </source>
</evidence>
<comment type="caution">
    <text evidence="2">The sequence shown here is derived from an EMBL/GenBank/DDBJ whole genome shotgun (WGS) entry which is preliminary data.</text>
</comment>
<organism evidence="2 3">
    <name type="scientific">Puccinia coronata f. sp. avenae</name>
    <dbReference type="NCBI Taxonomy" id="200324"/>
    <lineage>
        <taxon>Eukaryota</taxon>
        <taxon>Fungi</taxon>
        <taxon>Dikarya</taxon>
        <taxon>Basidiomycota</taxon>
        <taxon>Pucciniomycotina</taxon>
        <taxon>Pucciniomycetes</taxon>
        <taxon>Pucciniales</taxon>
        <taxon>Pucciniaceae</taxon>
        <taxon>Puccinia</taxon>
    </lineage>
</organism>
<protein>
    <submittedName>
        <fullName evidence="2">Uncharacterized protein</fullName>
    </submittedName>
</protein>
<dbReference type="Proteomes" id="UP000235392">
    <property type="component" value="Unassembled WGS sequence"/>
</dbReference>
<evidence type="ECO:0000313" key="2">
    <source>
        <dbReference type="EMBL" id="PLW04833.1"/>
    </source>
</evidence>
<dbReference type="AlphaFoldDB" id="A0A2N5RV07"/>
<accession>A0A2N5RV07</accession>
<dbReference type="EMBL" id="PGCI01001456">
    <property type="protein sequence ID" value="PLW04833.1"/>
    <property type="molecule type" value="Genomic_DNA"/>
</dbReference>
<feature type="region of interest" description="Disordered" evidence="1">
    <location>
        <begin position="307"/>
        <end position="349"/>
    </location>
</feature>
<name>A0A2N5RV07_9BASI</name>
<reference evidence="2 3" key="1">
    <citation type="submission" date="2017-11" db="EMBL/GenBank/DDBJ databases">
        <title>De novo assembly and phasing of dikaryotic genomes from two isolates of Puccinia coronata f. sp. avenae, the causal agent of oat crown rust.</title>
        <authorList>
            <person name="Miller M.E."/>
            <person name="Zhang Y."/>
            <person name="Omidvar V."/>
            <person name="Sperschneider J."/>
            <person name="Schwessinger B."/>
            <person name="Raley C."/>
            <person name="Palmer J.M."/>
            <person name="Garnica D."/>
            <person name="Upadhyaya N."/>
            <person name="Rathjen J."/>
            <person name="Taylor J.M."/>
            <person name="Park R.F."/>
            <person name="Dodds P.N."/>
            <person name="Hirsch C.D."/>
            <person name="Kianian S.F."/>
            <person name="Figueroa M."/>
        </authorList>
    </citation>
    <scope>NUCLEOTIDE SEQUENCE [LARGE SCALE GENOMIC DNA]</scope>
    <source>
        <strain evidence="2">12SD80</strain>
    </source>
</reference>
<gene>
    <name evidence="2" type="ORF">PCASD_26059</name>
</gene>
<evidence type="ECO:0000313" key="3">
    <source>
        <dbReference type="Proteomes" id="UP000235392"/>
    </source>
</evidence>
<proteinExistence type="predicted"/>
<feature type="compositionally biased region" description="Polar residues" evidence="1">
    <location>
        <begin position="330"/>
        <end position="341"/>
    </location>
</feature>
<sequence>MLLVIDTARIVQSGWYGYVEYAAAGPYGMTRVAGSFAEPASFRPIQATPSPGSLEPIIKSDDTLPHRGDAYPHEFNVDVRPYNYELCADHSAEIAHHHLHSSTDFSCAIPSSPFGNQADDDDDSPNWKDFGADNGWYSLEPSPLPPFGQRATPPVESAKGVQENGWVTKHPPQAQYGVSSSSGPVQVKPALLLLKRACPLLNQPATPPRWRYIYLPRGIPLVSIWSACLERGQGKLKRRPRSRPLIQHTIKLSGPVLKSRWSADKRDLSTGPDELHTPYTQALLTKNPRLNEEIRNDLPTPKRIRILEEPDDPAPKKRKKTVRKIDRSNQKNSTISSTDQVQGEREARSNLDAHPVGLRECGLVTLLDFPRKDVWMTLPCCLPWLVPSDLMTSLSDVNNYSRLPILIREGIESAKGSTEEAFTKAGQFVSEIFSYNSALLMAFTPPGGDSACDLVKYTGAATKSKGSNETPDSLSSLRSMISSYFQDGEDTEENLSESWTEKARRREVKNPRLVGGTVALKTKVVIYVLGNYYKSTDLFQWHHFFHQDSHFVDVFGLLKNRRQKGNLARDHKRSTWGT</sequence>